<feature type="region of interest" description="Disordered" evidence="5">
    <location>
        <begin position="100"/>
        <end position="119"/>
    </location>
</feature>
<evidence type="ECO:0000256" key="1">
    <source>
        <dbReference type="ARBA" id="ARBA00004123"/>
    </source>
</evidence>
<dbReference type="GO" id="GO:0016592">
    <property type="term" value="C:mediator complex"/>
    <property type="evidence" value="ECO:0007669"/>
    <property type="project" value="InterPro"/>
</dbReference>
<evidence type="ECO:0000256" key="5">
    <source>
        <dbReference type="SAM" id="MobiDB-lite"/>
    </source>
</evidence>
<dbReference type="InterPro" id="IPR037212">
    <property type="entry name" value="Med7/Med21-like"/>
</dbReference>
<comment type="caution">
    <text evidence="6">The sequence shown here is derived from an EMBL/GenBank/DDBJ whole genome shotgun (WGS) entry which is preliminary data.</text>
</comment>
<sequence length="119" mass="13608">MVSPQARATLIHILELQIQRRKQAVEDIKSSWLTLNNITTLYPFETEEHGTGEATCWYSFLKSDLDLAGCVGKKFEQFLPWLEGFYLICKETFIKAERRGAETPQGGSRNPSWAVEHGF</sequence>
<keyword evidence="3" id="KW-0804">Transcription</keyword>
<accession>A0AAD6LJS6</accession>
<evidence type="ECO:0000256" key="3">
    <source>
        <dbReference type="ARBA" id="ARBA00023163"/>
    </source>
</evidence>
<proteinExistence type="predicted"/>
<keyword evidence="2" id="KW-0805">Transcription regulation</keyword>
<dbReference type="AlphaFoldDB" id="A0AAD6LJS6"/>
<evidence type="ECO:0000256" key="4">
    <source>
        <dbReference type="ARBA" id="ARBA00023242"/>
    </source>
</evidence>
<keyword evidence="4" id="KW-0539">Nucleus</keyword>
<evidence type="ECO:0000313" key="6">
    <source>
        <dbReference type="EMBL" id="KAJ6968239.1"/>
    </source>
</evidence>
<dbReference type="Proteomes" id="UP001164929">
    <property type="component" value="Chromosome 16"/>
</dbReference>
<keyword evidence="7" id="KW-1185">Reference proteome</keyword>
<protein>
    <submittedName>
        <fullName evidence="6">Uncharacterized protein</fullName>
    </submittedName>
</protein>
<reference evidence="6 7" key="1">
    <citation type="journal article" date="2023" name="Mol. Ecol. Resour.">
        <title>Chromosome-level genome assembly of a triploid poplar Populus alba 'Berolinensis'.</title>
        <authorList>
            <person name="Chen S."/>
            <person name="Yu Y."/>
            <person name="Wang X."/>
            <person name="Wang S."/>
            <person name="Zhang T."/>
            <person name="Zhou Y."/>
            <person name="He R."/>
            <person name="Meng N."/>
            <person name="Wang Y."/>
            <person name="Liu W."/>
            <person name="Liu Z."/>
            <person name="Liu J."/>
            <person name="Guo Q."/>
            <person name="Huang H."/>
            <person name="Sederoff R.R."/>
            <person name="Wang G."/>
            <person name="Qu G."/>
            <person name="Chen S."/>
        </authorList>
    </citation>
    <scope>NUCLEOTIDE SEQUENCE [LARGE SCALE GENOMIC DNA]</scope>
    <source>
        <strain evidence="6">SC-2020</strain>
    </source>
</reference>
<organism evidence="6 7">
    <name type="scientific">Populus alba x Populus x berolinensis</name>
    <dbReference type="NCBI Taxonomy" id="444605"/>
    <lineage>
        <taxon>Eukaryota</taxon>
        <taxon>Viridiplantae</taxon>
        <taxon>Streptophyta</taxon>
        <taxon>Embryophyta</taxon>
        <taxon>Tracheophyta</taxon>
        <taxon>Spermatophyta</taxon>
        <taxon>Magnoliopsida</taxon>
        <taxon>eudicotyledons</taxon>
        <taxon>Gunneridae</taxon>
        <taxon>Pentapetalae</taxon>
        <taxon>rosids</taxon>
        <taxon>fabids</taxon>
        <taxon>Malpighiales</taxon>
        <taxon>Salicaceae</taxon>
        <taxon>Saliceae</taxon>
        <taxon>Populus</taxon>
    </lineage>
</organism>
<dbReference type="EMBL" id="JAQIZT010000016">
    <property type="protein sequence ID" value="KAJ6968239.1"/>
    <property type="molecule type" value="Genomic_DNA"/>
</dbReference>
<evidence type="ECO:0000256" key="2">
    <source>
        <dbReference type="ARBA" id="ARBA00023015"/>
    </source>
</evidence>
<name>A0AAD6LJS6_9ROSI</name>
<gene>
    <name evidence="6" type="ORF">NC653_036249</name>
</gene>
<evidence type="ECO:0000313" key="7">
    <source>
        <dbReference type="Proteomes" id="UP001164929"/>
    </source>
</evidence>
<comment type="subcellular location">
    <subcellularLocation>
        <location evidence="1">Nucleus</location>
    </subcellularLocation>
</comment>
<dbReference type="SUPFAM" id="SSF140718">
    <property type="entry name" value="Mediator hinge subcomplex-like"/>
    <property type="match status" value="1"/>
</dbReference>